<dbReference type="SUPFAM" id="SSF47413">
    <property type="entry name" value="lambda repressor-like DNA-binding domains"/>
    <property type="match status" value="1"/>
</dbReference>
<dbReference type="PROSITE" id="PS50943">
    <property type="entry name" value="HTH_CROC1"/>
    <property type="match status" value="1"/>
</dbReference>
<dbReference type="InterPro" id="IPR010982">
    <property type="entry name" value="Lambda_DNA-bd_dom_sf"/>
</dbReference>
<dbReference type="Gene3D" id="1.10.260.40">
    <property type="entry name" value="lambda repressor-like DNA-binding domains"/>
    <property type="match status" value="1"/>
</dbReference>
<dbReference type="Pfam" id="PF01381">
    <property type="entry name" value="HTH_3"/>
    <property type="match status" value="1"/>
</dbReference>
<evidence type="ECO:0000313" key="5">
    <source>
        <dbReference type="Proteomes" id="UP000196710"/>
    </source>
</evidence>
<dbReference type="AlphaFoldDB" id="A0A1Z2XR40"/>
<keyword evidence="1" id="KW-0238">DNA-binding</keyword>
<dbReference type="CDD" id="cd00093">
    <property type="entry name" value="HTH_XRE"/>
    <property type="match status" value="1"/>
</dbReference>
<dbReference type="PANTHER" id="PTHR46558">
    <property type="entry name" value="TRACRIPTIONAL REGULATORY PROTEIN-RELATED-RELATED"/>
    <property type="match status" value="1"/>
</dbReference>
<dbReference type="SMART" id="SM00530">
    <property type="entry name" value="HTH_XRE"/>
    <property type="match status" value="1"/>
</dbReference>
<dbReference type="Proteomes" id="UP000596035">
    <property type="component" value="Chromosome"/>
</dbReference>
<dbReference type="KEGG" id="amur:ADH66_09665"/>
<proteinExistence type="predicted"/>
<evidence type="ECO:0000256" key="1">
    <source>
        <dbReference type="ARBA" id="ARBA00023125"/>
    </source>
</evidence>
<reference evidence="4 6" key="3">
    <citation type="submission" date="2020-11" db="EMBL/GenBank/DDBJ databases">
        <title>Closed and high quality bacterial genomes of the OMM12 community.</title>
        <authorList>
            <person name="Marbouty M."/>
            <person name="Lamy-Besnier Q."/>
            <person name="Debarbieux L."/>
            <person name="Koszul R."/>
        </authorList>
    </citation>
    <scope>NUCLEOTIDE SEQUENCE [LARGE SCALE GENOMIC DNA]</scope>
    <source>
        <strain evidence="4 6">KB18</strain>
    </source>
</reference>
<dbReference type="GO" id="GO:0003677">
    <property type="term" value="F:DNA binding"/>
    <property type="evidence" value="ECO:0007669"/>
    <property type="project" value="UniProtKB-KW"/>
</dbReference>
<feature type="domain" description="HTH cro/C1-type" evidence="2">
    <location>
        <begin position="9"/>
        <end position="62"/>
    </location>
</feature>
<evidence type="ECO:0000313" key="6">
    <source>
        <dbReference type="Proteomes" id="UP000596035"/>
    </source>
</evidence>
<dbReference type="EMBL" id="CP065321">
    <property type="protein sequence ID" value="QQR30181.1"/>
    <property type="molecule type" value="Genomic_DNA"/>
</dbReference>
<reference evidence="5" key="2">
    <citation type="submission" date="2017-05" db="EMBL/GenBank/DDBJ databases">
        <title>Improved OligoMM genomes.</title>
        <authorList>
            <person name="Garzetti D."/>
        </authorList>
    </citation>
    <scope>NUCLEOTIDE SEQUENCE [LARGE SCALE GENOMIC DNA]</scope>
    <source>
        <strain evidence="5">KB18</strain>
    </source>
</reference>
<sequence>MPGVLSEHIASLRKERGLTQDQLGKMCGVSSQAVGKWEKGGAPDVELLPILAEQLGVTIDALFGLEGGERVDAAEAVGRWLRDFPEKERMERFCRLVWSSINYFMPSGLDVPKMEYLDTCRTHMDGENQIMYTEIRGGGGLLMDVHAEDMTFVTLWPEPKEGYASFFAPMEDYRRLFALLAKHGCLELLDSLYWRKSNYFIPPVIAKLCGLPPETVTGLLEELADIGIFWSMKLELEDGEVNAYKLAEPLTLVPFLMAAQGFMETSCNYMYFYDDEDPLLRGKKWKAQEDNEHEKA</sequence>
<dbReference type="Proteomes" id="UP000196710">
    <property type="component" value="Chromosome"/>
</dbReference>
<dbReference type="PANTHER" id="PTHR46558:SF11">
    <property type="entry name" value="HTH-TYPE TRANSCRIPTIONAL REGULATOR XRE"/>
    <property type="match status" value="1"/>
</dbReference>
<evidence type="ECO:0000259" key="2">
    <source>
        <dbReference type="PROSITE" id="PS50943"/>
    </source>
</evidence>
<name>A0A1Z2XR40_9FIRM</name>
<dbReference type="InterPro" id="IPR001387">
    <property type="entry name" value="Cro/C1-type_HTH"/>
</dbReference>
<organism evidence="4 6">
    <name type="scientific">Acutalibacter muris</name>
    <dbReference type="NCBI Taxonomy" id="1796620"/>
    <lineage>
        <taxon>Bacteria</taxon>
        <taxon>Bacillati</taxon>
        <taxon>Bacillota</taxon>
        <taxon>Clostridia</taxon>
        <taxon>Eubacteriales</taxon>
        <taxon>Acutalibacteraceae</taxon>
        <taxon>Acutalibacter</taxon>
    </lineage>
</organism>
<accession>A0A1Z2XR40</accession>
<gene>
    <name evidence="3" type="ORF">ADH66_09665</name>
    <name evidence="4" type="ORF">I5Q82_19705</name>
</gene>
<dbReference type="RefSeq" id="WP_066541335.1">
    <property type="nucleotide sequence ID" value="NZ_CAPVCI010000032.1"/>
</dbReference>
<reference evidence="3" key="1">
    <citation type="journal article" date="2017" name="Genome Announc.">
        <title>High-Quality Whole-Genome Sequences of the Oligo-Mouse-Microbiota Bacterial Community.</title>
        <authorList>
            <person name="Garzetti D."/>
            <person name="Brugiroux S."/>
            <person name="Bunk B."/>
            <person name="Pukall R."/>
            <person name="McCoy K.D."/>
            <person name="Macpherson A.J."/>
            <person name="Stecher B."/>
        </authorList>
    </citation>
    <scope>NUCLEOTIDE SEQUENCE</scope>
    <source>
        <strain evidence="3">KB18</strain>
    </source>
</reference>
<evidence type="ECO:0000313" key="4">
    <source>
        <dbReference type="EMBL" id="QQR30181.1"/>
    </source>
</evidence>
<dbReference type="EMBL" id="CP021422">
    <property type="protein sequence ID" value="ASB40899.1"/>
    <property type="molecule type" value="Genomic_DNA"/>
</dbReference>
<protein>
    <submittedName>
        <fullName evidence="3 4">Transcriptional regulator</fullName>
    </submittedName>
</protein>
<evidence type="ECO:0000313" key="3">
    <source>
        <dbReference type="EMBL" id="ASB40899.1"/>
    </source>
</evidence>
<keyword evidence="5" id="KW-1185">Reference proteome</keyword>